<dbReference type="EMBL" id="JARBJD010000092">
    <property type="protein sequence ID" value="KAK2953397.1"/>
    <property type="molecule type" value="Genomic_DNA"/>
</dbReference>
<sequence length="243" mass="26300">MKIVRLRFFGPPLRVSERVRVSNTTITTFTIGFAFSTNQSEDVKIVFNPATTTEKAVEITIPFTWETRGNVSSAVVTVGETGSTTVFKIGEKYTTSFGDYRLNGEEWTVAEPLSTTYASKLTPVDEEKKDGAKDPITVTCTNGMIKKALIEGDNTTQILVLTDADAKETKLSQVENKINFTITDGQCVVSYVFNDAPIKKDTVGKAQLNLGTTAFLEGALTFDGSKSVASIVAALLAVLALVF</sequence>
<evidence type="ECO:0000313" key="2">
    <source>
        <dbReference type="Proteomes" id="UP001281761"/>
    </source>
</evidence>
<accession>A0ABQ9XRJ5</accession>
<proteinExistence type="predicted"/>
<dbReference type="Proteomes" id="UP001281761">
    <property type="component" value="Unassembled WGS sequence"/>
</dbReference>
<reference evidence="1 2" key="1">
    <citation type="journal article" date="2022" name="bioRxiv">
        <title>Genomics of Preaxostyla Flagellates Illuminates Evolutionary Transitions and the Path Towards Mitochondrial Loss.</title>
        <authorList>
            <person name="Novak L.V.F."/>
            <person name="Treitli S.C."/>
            <person name="Pyrih J."/>
            <person name="Halakuc P."/>
            <person name="Pipaliya S.V."/>
            <person name="Vacek V."/>
            <person name="Brzon O."/>
            <person name="Soukal P."/>
            <person name="Eme L."/>
            <person name="Dacks J.B."/>
            <person name="Karnkowska A."/>
            <person name="Elias M."/>
            <person name="Hampl V."/>
        </authorList>
    </citation>
    <scope>NUCLEOTIDE SEQUENCE [LARGE SCALE GENOMIC DNA]</scope>
    <source>
        <strain evidence="1">NAU3</strain>
        <tissue evidence="1">Gut</tissue>
    </source>
</reference>
<organism evidence="1 2">
    <name type="scientific">Blattamonas nauphoetae</name>
    <dbReference type="NCBI Taxonomy" id="2049346"/>
    <lineage>
        <taxon>Eukaryota</taxon>
        <taxon>Metamonada</taxon>
        <taxon>Preaxostyla</taxon>
        <taxon>Oxymonadida</taxon>
        <taxon>Blattamonas</taxon>
    </lineage>
</organism>
<name>A0ABQ9XRJ5_9EUKA</name>
<gene>
    <name evidence="1" type="ORF">BLNAU_11683</name>
</gene>
<comment type="caution">
    <text evidence="1">The sequence shown here is derived from an EMBL/GenBank/DDBJ whole genome shotgun (WGS) entry which is preliminary data.</text>
</comment>
<evidence type="ECO:0000313" key="1">
    <source>
        <dbReference type="EMBL" id="KAK2953397.1"/>
    </source>
</evidence>
<protein>
    <submittedName>
        <fullName evidence="1">Uncharacterized protein</fullName>
    </submittedName>
</protein>
<keyword evidence="2" id="KW-1185">Reference proteome</keyword>